<dbReference type="GeneID" id="27312154"/>
<reference evidence="1 2" key="1">
    <citation type="submission" date="2015-01" db="EMBL/GenBank/DDBJ databases">
        <title>The Genome Sequence of Ochroconis gallopava CBS43764.</title>
        <authorList>
            <consortium name="The Broad Institute Genomics Platform"/>
            <person name="Cuomo C."/>
            <person name="de Hoog S."/>
            <person name="Gorbushina A."/>
            <person name="Stielow B."/>
            <person name="Teixiera M."/>
            <person name="Abouelleil A."/>
            <person name="Chapman S.B."/>
            <person name="Priest M."/>
            <person name="Young S.K."/>
            <person name="Wortman J."/>
            <person name="Nusbaum C."/>
            <person name="Birren B."/>
        </authorList>
    </citation>
    <scope>NUCLEOTIDE SEQUENCE [LARGE SCALE GENOMIC DNA]</scope>
    <source>
        <strain evidence="1 2">CBS 43764</strain>
    </source>
</reference>
<dbReference type="VEuPathDB" id="FungiDB:PV09_04181"/>
<evidence type="ECO:0000313" key="2">
    <source>
        <dbReference type="Proteomes" id="UP000053259"/>
    </source>
</evidence>
<accession>A0A0D1XQV9</accession>
<dbReference type="RefSeq" id="XP_016214895.1">
    <property type="nucleotide sequence ID" value="XM_016357491.1"/>
</dbReference>
<evidence type="ECO:0000313" key="1">
    <source>
        <dbReference type="EMBL" id="KIW05026.1"/>
    </source>
</evidence>
<organism evidence="1 2">
    <name type="scientific">Verruconis gallopava</name>
    <dbReference type="NCBI Taxonomy" id="253628"/>
    <lineage>
        <taxon>Eukaryota</taxon>
        <taxon>Fungi</taxon>
        <taxon>Dikarya</taxon>
        <taxon>Ascomycota</taxon>
        <taxon>Pezizomycotina</taxon>
        <taxon>Dothideomycetes</taxon>
        <taxon>Pleosporomycetidae</taxon>
        <taxon>Venturiales</taxon>
        <taxon>Sympoventuriaceae</taxon>
        <taxon>Verruconis</taxon>
    </lineage>
</organism>
<proteinExistence type="predicted"/>
<gene>
    <name evidence="1" type="ORF">PV09_04181</name>
</gene>
<name>A0A0D1XQV9_9PEZI</name>
<dbReference type="HOGENOM" id="CLU_1972154_0_0_1"/>
<dbReference type="AlphaFoldDB" id="A0A0D1XQV9"/>
<protein>
    <submittedName>
        <fullName evidence="1">Uncharacterized protein</fullName>
    </submittedName>
</protein>
<keyword evidence="2" id="KW-1185">Reference proteome</keyword>
<dbReference type="InParanoid" id="A0A0D1XQV9"/>
<dbReference type="EMBL" id="KN847539">
    <property type="protein sequence ID" value="KIW05026.1"/>
    <property type="molecule type" value="Genomic_DNA"/>
</dbReference>
<sequence length="127" mass="14248">MVLACFERRKPFVPNKLVHASSLCWQHAASLSFAGEGNRPGSETPSFLCFNTPFPSNFFHSEMPCSVAFWPFHPLSGDPKLHDILKRVSLALLAPGKSELDLHEWTAENNVNHAMMITAIRRTNELT</sequence>
<dbReference type="Proteomes" id="UP000053259">
    <property type="component" value="Unassembled WGS sequence"/>
</dbReference>